<gene>
    <name evidence="6" type="ORF">APZ18_12090</name>
</gene>
<protein>
    <recommendedName>
        <fullName evidence="5">Peptidase S8/S53 domain-containing protein</fullName>
    </recommendedName>
</protein>
<dbReference type="AlphaFoldDB" id="A0AAW3JRR3"/>
<dbReference type="EMBL" id="LLKB01000005">
    <property type="protein sequence ID" value="KQC85417.1"/>
    <property type="molecule type" value="Genomic_DNA"/>
</dbReference>
<accession>A0AAW3JRR3</accession>
<evidence type="ECO:0000256" key="2">
    <source>
        <dbReference type="ARBA" id="ARBA00022670"/>
    </source>
</evidence>
<name>A0AAW3JRR3_9FIRM</name>
<dbReference type="Proteomes" id="UP000050833">
    <property type="component" value="Unassembled WGS sequence"/>
</dbReference>
<reference evidence="6 7" key="1">
    <citation type="submission" date="2015-10" db="EMBL/GenBank/DDBJ databases">
        <title>Butyribacter intestini gen. nov., sp. nov., a butyric acid-producing bacterium of the family Lachnospiraceae isolated from the human faeces.</title>
        <authorList>
            <person name="Zou Y."/>
            <person name="Xue W."/>
            <person name="Luo G."/>
            <person name="Lv M."/>
        </authorList>
    </citation>
    <scope>NUCLEOTIDE SEQUENCE [LARGE SCALE GENOMIC DNA]</scope>
    <source>
        <strain evidence="6 7">TF01-11</strain>
    </source>
</reference>
<keyword evidence="4" id="KW-0720">Serine protease</keyword>
<proteinExistence type="inferred from homology"/>
<comment type="similarity">
    <text evidence="1">Belongs to the peptidase S8 family.</text>
</comment>
<evidence type="ECO:0000259" key="5">
    <source>
        <dbReference type="Pfam" id="PF00082"/>
    </source>
</evidence>
<dbReference type="CDD" id="cd07478">
    <property type="entry name" value="Peptidases_S8_CspA-like"/>
    <property type="match status" value="1"/>
</dbReference>
<dbReference type="Gene3D" id="2.60.120.1290">
    <property type="match status" value="1"/>
</dbReference>
<organism evidence="6 7">
    <name type="scientific">Butyribacter intestini</name>
    <dbReference type="NCBI Taxonomy" id="1703332"/>
    <lineage>
        <taxon>Bacteria</taxon>
        <taxon>Bacillati</taxon>
        <taxon>Bacillota</taxon>
        <taxon>Clostridia</taxon>
        <taxon>Lachnospirales</taxon>
        <taxon>Lachnospiraceae</taxon>
        <taxon>Butyribacter</taxon>
    </lineage>
</organism>
<dbReference type="InterPro" id="IPR000209">
    <property type="entry name" value="Peptidase_S8/S53_dom"/>
</dbReference>
<dbReference type="PANTHER" id="PTHR43806:SF11">
    <property type="entry name" value="CEREVISIN-RELATED"/>
    <property type="match status" value="1"/>
</dbReference>
<dbReference type="Gene3D" id="3.40.50.200">
    <property type="entry name" value="Peptidase S8/S53 domain"/>
    <property type="match status" value="1"/>
</dbReference>
<dbReference type="InterPro" id="IPR050131">
    <property type="entry name" value="Peptidase_S8_subtilisin-like"/>
</dbReference>
<dbReference type="GO" id="GO:0006508">
    <property type="term" value="P:proteolysis"/>
    <property type="evidence" value="ECO:0007669"/>
    <property type="project" value="UniProtKB-KW"/>
</dbReference>
<dbReference type="PRINTS" id="PR00723">
    <property type="entry name" value="SUBTILISIN"/>
</dbReference>
<evidence type="ECO:0000256" key="4">
    <source>
        <dbReference type="ARBA" id="ARBA00022825"/>
    </source>
</evidence>
<feature type="domain" description="Peptidase S8/S53" evidence="5">
    <location>
        <begin position="77"/>
        <end position="480"/>
    </location>
</feature>
<dbReference type="InterPro" id="IPR036852">
    <property type="entry name" value="Peptidase_S8/S53_dom_sf"/>
</dbReference>
<keyword evidence="7" id="KW-1185">Reference proteome</keyword>
<keyword evidence="3" id="KW-0378">Hydrolase</keyword>
<comment type="caution">
    <text evidence="6">The sequence shown here is derived from an EMBL/GenBank/DDBJ whole genome shotgun (WGS) entry which is preliminary data.</text>
</comment>
<dbReference type="Pfam" id="PF00082">
    <property type="entry name" value="Peptidase_S8"/>
    <property type="match status" value="1"/>
</dbReference>
<evidence type="ECO:0000256" key="1">
    <source>
        <dbReference type="ARBA" id="ARBA00011073"/>
    </source>
</evidence>
<dbReference type="GO" id="GO:0004252">
    <property type="term" value="F:serine-type endopeptidase activity"/>
    <property type="evidence" value="ECO:0007669"/>
    <property type="project" value="InterPro"/>
</dbReference>
<dbReference type="PANTHER" id="PTHR43806">
    <property type="entry name" value="PEPTIDASE S8"/>
    <property type="match status" value="1"/>
</dbReference>
<evidence type="ECO:0000313" key="7">
    <source>
        <dbReference type="Proteomes" id="UP000050833"/>
    </source>
</evidence>
<evidence type="ECO:0000256" key="3">
    <source>
        <dbReference type="ARBA" id="ARBA00022801"/>
    </source>
</evidence>
<dbReference type="SUPFAM" id="SSF52743">
    <property type="entry name" value="Subtilisin-like"/>
    <property type="match status" value="1"/>
</dbReference>
<keyword evidence="2" id="KW-0645">Protease</keyword>
<evidence type="ECO:0000313" key="6">
    <source>
        <dbReference type="EMBL" id="KQC85417.1"/>
    </source>
</evidence>
<dbReference type="InterPro" id="IPR015500">
    <property type="entry name" value="Peptidase_S8_subtilisin-rel"/>
</dbReference>
<dbReference type="RefSeq" id="WP_022014528.1">
    <property type="nucleotide sequence ID" value="NZ_DBGBRS010000062.1"/>
</dbReference>
<dbReference type="InterPro" id="IPR034045">
    <property type="entry name" value="Pep_S8_CspA-like"/>
</dbReference>
<sequence length="495" mass="54096">MLTHITVRANNNIFIRTPAGIDYGHPAFLNADGTSRIYSIWDQTIPIENMKSGRIPDGFLFGAEYLRSNINEALMSDNPKNIVPSVDTNGHGTFLAGVACGNKIDERNFSGVAPLADICVVKCREAKDGLKRYFRIGGDKVVYGEQDIMLGIKYLWQTAVKAEKPLIICFGIGTNIGGHERGGCLGEYLESRGNYSGVCAVAACGNEANAGHHYRSGLLRSGQDVEVELRTGSDDGFTIELWGDAPNLYAIGIISPSGEYSGKTTAKLGEQHRIRFVLEKTVVDIDYLITAYESGDECVRLRFSSVEPGLWKIRVFNDNRGDGFFDMWLPIKNFITDETYFLESDPDVTICNPANNIAILSNAYYNSYTTSAVADSSRGYTRSGYIKPDICSPGIDIFGPMASVITDRTQKGDVSLARYGYMSGSSAATAITAGAAALLMEWGIIRKNDITMDTVSVKKYLIRGTINTGVEVPNRICGYGGIDLYGVFQTMRGRI</sequence>